<dbReference type="GO" id="GO:0005886">
    <property type="term" value="C:plasma membrane"/>
    <property type="evidence" value="ECO:0007669"/>
    <property type="project" value="TreeGrafter"/>
</dbReference>
<dbReference type="GO" id="GO:0006644">
    <property type="term" value="P:phospholipid metabolic process"/>
    <property type="evidence" value="ECO:0007669"/>
    <property type="project" value="InterPro"/>
</dbReference>
<dbReference type="STRING" id="318479.A0A0N4UJA8"/>
<dbReference type="GO" id="GO:0007165">
    <property type="term" value="P:signal transduction"/>
    <property type="evidence" value="ECO:0007669"/>
    <property type="project" value="TreeGrafter"/>
</dbReference>
<dbReference type="Pfam" id="PF01569">
    <property type="entry name" value="PAP2"/>
    <property type="match status" value="1"/>
</dbReference>
<comment type="similarity">
    <text evidence="2">Belongs to the PA-phosphatase related phosphoesterase family.</text>
</comment>
<reference evidence="11" key="1">
    <citation type="submission" date="2017-02" db="UniProtKB">
        <authorList>
            <consortium name="WormBaseParasite"/>
        </authorList>
    </citation>
    <scope>IDENTIFICATION</scope>
</reference>
<dbReference type="AlphaFoldDB" id="A0A0N4UJA8"/>
<dbReference type="Proteomes" id="UP000274756">
    <property type="component" value="Unassembled WGS sequence"/>
</dbReference>
<evidence type="ECO:0000256" key="4">
    <source>
        <dbReference type="ARBA" id="ARBA00022989"/>
    </source>
</evidence>
<evidence type="ECO:0000259" key="7">
    <source>
        <dbReference type="Pfam" id="PF01569"/>
    </source>
</evidence>
<evidence type="ECO:0000313" key="11">
    <source>
        <dbReference type="WBParaSite" id="DME_0000773301-mRNA-1"/>
    </source>
</evidence>
<keyword evidence="5 6" id="KW-0472">Membrane</keyword>
<reference evidence="8 10" key="2">
    <citation type="submission" date="2018-11" db="EMBL/GenBank/DDBJ databases">
        <authorList>
            <consortium name="Pathogen Informatics"/>
        </authorList>
    </citation>
    <scope>NUCLEOTIDE SEQUENCE [LARGE SCALE GENOMIC DNA]</scope>
</reference>
<keyword evidence="4 6" id="KW-1133">Transmembrane helix</keyword>
<evidence type="ECO:0000313" key="9">
    <source>
        <dbReference type="Proteomes" id="UP000038040"/>
    </source>
</evidence>
<gene>
    <name evidence="8" type="ORF">DME_LOCUS10143</name>
</gene>
<dbReference type="GO" id="GO:0046839">
    <property type="term" value="P:phospholipid dephosphorylation"/>
    <property type="evidence" value="ECO:0007669"/>
    <property type="project" value="TreeGrafter"/>
</dbReference>
<dbReference type="PANTHER" id="PTHR10165">
    <property type="entry name" value="LIPID PHOSPHATE PHOSPHATASE"/>
    <property type="match status" value="1"/>
</dbReference>
<name>A0A0N4UJA8_DRAME</name>
<feature type="transmembrane region" description="Helical" evidence="6">
    <location>
        <begin position="44"/>
        <end position="66"/>
    </location>
</feature>
<keyword evidence="3 6" id="KW-0812">Transmembrane</keyword>
<dbReference type="SUPFAM" id="SSF48317">
    <property type="entry name" value="Acid phosphatase/Vanadium-dependent haloperoxidase"/>
    <property type="match status" value="1"/>
</dbReference>
<dbReference type="PANTHER" id="PTHR10165:SF103">
    <property type="entry name" value="PHOSPHOLIPID PHOSPHATASE HOMOLOG 1.2 HOMOLOG"/>
    <property type="match status" value="1"/>
</dbReference>
<organism evidence="9 11">
    <name type="scientific">Dracunculus medinensis</name>
    <name type="common">Guinea worm</name>
    <dbReference type="NCBI Taxonomy" id="318479"/>
    <lineage>
        <taxon>Eukaryota</taxon>
        <taxon>Metazoa</taxon>
        <taxon>Ecdysozoa</taxon>
        <taxon>Nematoda</taxon>
        <taxon>Chromadorea</taxon>
        <taxon>Rhabditida</taxon>
        <taxon>Spirurina</taxon>
        <taxon>Dracunculoidea</taxon>
        <taxon>Dracunculidae</taxon>
        <taxon>Dracunculus</taxon>
    </lineage>
</organism>
<protein>
    <submittedName>
        <fullName evidence="11">AcidPPc domain-containing protein</fullName>
    </submittedName>
</protein>
<comment type="subcellular location">
    <subcellularLocation>
        <location evidence="1">Membrane</location>
        <topology evidence="1">Multi-pass membrane protein</topology>
    </subcellularLocation>
</comment>
<feature type="transmembrane region" description="Helical" evidence="6">
    <location>
        <begin position="78"/>
        <end position="97"/>
    </location>
</feature>
<dbReference type="WBParaSite" id="DME_0000773301-mRNA-1">
    <property type="protein sequence ID" value="DME_0000773301-mRNA-1"/>
    <property type="gene ID" value="DME_0000773301"/>
</dbReference>
<dbReference type="GO" id="GO:0008195">
    <property type="term" value="F:phosphatidate phosphatase activity"/>
    <property type="evidence" value="ECO:0007669"/>
    <property type="project" value="TreeGrafter"/>
</dbReference>
<sequence>MGAFFIQLITNMIRFTTSRLAPNFVAACQPNVCYLQARFSRSEISWTAILIIQFILLNLACYVAFADFSDYKHHLSDIIAGVIIGAIVGYYVTVHIAKIWRWHEIFVEGNEQNDRKDIKTIHIRSPFDLNSNFEQSNVVVNFRQRLDTMVL</sequence>
<accession>A0A0N4UJA8</accession>
<dbReference type="EMBL" id="UYYG01001204">
    <property type="protein sequence ID" value="VDN60170.1"/>
    <property type="molecule type" value="Genomic_DNA"/>
</dbReference>
<keyword evidence="10" id="KW-1185">Reference proteome</keyword>
<dbReference type="Gene3D" id="1.20.144.10">
    <property type="entry name" value="Phosphatidic acid phosphatase type 2/haloperoxidase"/>
    <property type="match status" value="1"/>
</dbReference>
<evidence type="ECO:0000256" key="2">
    <source>
        <dbReference type="ARBA" id="ARBA00008816"/>
    </source>
</evidence>
<evidence type="ECO:0000256" key="3">
    <source>
        <dbReference type="ARBA" id="ARBA00022692"/>
    </source>
</evidence>
<dbReference type="InterPro" id="IPR036938">
    <property type="entry name" value="PAP2/HPO_sf"/>
</dbReference>
<dbReference type="Proteomes" id="UP000038040">
    <property type="component" value="Unplaced"/>
</dbReference>
<feature type="domain" description="Phosphatidic acid phosphatase type 2/haloperoxidase" evidence="7">
    <location>
        <begin position="43"/>
        <end position="95"/>
    </location>
</feature>
<evidence type="ECO:0000313" key="10">
    <source>
        <dbReference type="Proteomes" id="UP000274756"/>
    </source>
</evidence>
<dbReference type="InterPro" id="IPR000326">
    <property type="entry name" value="PAP2/HPO"/>
</dbReference>
<evidence type="ECO:0000313" key="8">
    <source>
        <dbReference type="EMBL" id="VDN60170.1"/>
    </source>
</evidence>
<evidence type="ECO:0000256" key="1">
    <source>
        <dbReference type="ARBA" id="ARBA00004141"/>
    </source>
</evidence>
<evidence type="ECO:0000256" key="6">
    <source>
        <dbReference type="SAM" id="Phobius"/>
    </source>
</evidence>
<dbReference type="InterPro" id="IPR043216">
    <property type="entry name" value="PAP-like"/>
</dbReference>
<proteinExistence type="inferred from homology"/>
<evidence type="ECO:0000256" key="5">
    <source>
        <dbReference type="ARBA" id="ARBA00023136"/>
    </source>
</evidence>